<name>A0A9P8QGV3_WICPI</name>
<comment type="caution">
    <text evidence="1">The sequence shown here is derived from an EMBL/GenBank/DDBJ whole genome shotgun (WGS) entry which is preliminary data.</text>
</comment>
<dbReference type="Proteomes" id="UP000774326">
    <property type="component" value="Unassembled WGS sequence"/>
</dbReference>
<organism evidence="1 2">
    <name type="scientific">Wickerhamomyces pijperi</name>
    <name type="common">Yeast</name>
    <name type="synonym">Pichia pijperi</name>
    <dbReference type="NCBI Taxonomy" id="599730"/>
    <lineage>
        <taxon>Eukaryota</taxon>
        <taxon>Fungi</taxon>
        <taxon>Dikarya</taxon>
        <taxon>Ascomycota</taxon>
        <taxon>Saccharomycotina</taxon>
        <taxon>Saccharomycetes</taxon>
        <taxon>Phaffomycetales</taxon>
        <taxon>Wickerhamomycetaceae</taxon>
        <taxon>Wickerhamomyces</taxon>
    </lineage>
</organism>
<dbReference type="AlphaFoldDB" id="A0A9P8QGV3"/>
<reference evidence="1" key="1">
    <citation type="journal article" date="2021" name="Open Biol.">
        <title>Shared evolutionary footprints suggest mitochondrial oxidative damage underlies multiple complex I losses in fungi.</title>
        <authorList>
            <person name="Schikora-Tamarit M.A."/>
            <person name="Marcet-Houben M."/>
            <person name="Nosek J."/>
            <person name="Gabaldon T."/>
        </authorList>
    </citation>
    <scope>NUCLEOTIDE SEQUENCE</scope>
    <source>
        <strain evidence="1">CBS2887</strain>
    </source>
</reference>
<dbReference type="EMBL" id="JAEUBG010000312">
    <property type="protein sequence ID" value="KAH3688524.1"/>
    <property type="molecule type" value="Genomic_DNA"/>
</dbReference>
<gene>
    <name evidence="1" type="ORF">WICPIJ_000514</name>
</gene>
<evidence type="ECO:0000313" key="1">
    <source>
        <dbReference type="EMBL" id="KAH3688524.1"/>
    </source>
</evidence>
<proteinExistence type="predicted"/>
<evidence type="ECO:0000313" key="2">
    <source>
        <dbReference type="Proteomes" id="UP000774326"/>
    </source>
</evidence>
<protein>
    <submittedName>
        <fullName evidence="1">Uncharacterized protein</fullName>
    </submittedName>
</protein>
<accession>A0A9P8QGV3</accession>
<keyword evidence="2" id="KW-1185">Reference proteome</keyword>
<sequence>MMISLSIPYANPAASLPLLASSADWEAWLEFKMDLETILTAAFCPSSWFSARTTLAADPAPKVLPNFHGPILFREDVWLFKDVDTSDVTDGCLECCDMTWGRVTLCFSWG</sequence>
<reference evidence="1" key="2">
    <citation type="submission" date="2021-01" db="EMBL/GenBank/DDBJ databases">
        <authorList>
            <person name="Schikora-Tamarit M.A."/>
        </authorList>
    </citation>
    <scope>NUCLEOTIDE SEQUENCE</scope>
    <source>
        <strain evidence="1">CBS2887</strain>
    </source>
</reference>